<dbReference type="SUPFAM" id="SSF69118">
    <property type="entry name" value="AhpD-like"/>
    <property type="match status" value="1"/>
</dbReference>
<dbReference type="Pfam" id="PF02627">
    <property type="entry name" value="CMD"/>
    <property type="match status" value="1"/>
</dbReference>
<protein>
    <submittedName>
        <fullName evidence="2">Arsenate reductase and related proteins, glutaredoxin family</fullName>
    </submittedName>
</protein>
<accession>A0AAD2KKF8</accession>
<name>A0AAD2KKF8_ACHAE</name>
<dbReference type="AlphaFoldDB" id="A0AAD2KKF8"/>
<proteinExistence type="predicted"/>
<feature type="domain" description="Carboxymuconolactone decarboxylase-like" evidence="1">
    <location>
        <begin position="39"/>
        <end position="121"/>
    </location>
</feature>
<evidence type="ECO:0000259" key="1">
    <source>
        <dbReference type="Pfam" id="PF02627"/>
    </source>
</evidence>
<dbReference type="PANTHER" id="PTHR34846:SF10">
    <property type="entry name" value="CYTOPLASMIC PROTEIN"/>
    <property type="match status" value="1"/>
</dbReference>
<dbReference type="InterPro" id="IPR003779">
    <property type="entry name" value="CMD-like"/>
</dbReference>
<dbReference type="InterPro" id="IPR029032">
    <property type="entry name" value="AhpD-like"/>
</dbReference>
<comment type="caution">
    <text evidence="2">The sequence shown here is derived from an EMBL/GenBank/DDBJ whole genome shotgun (WGS) entry which is preliminary data.</text>
</comment>
<gene>
    <name evidence="2" type="ORF">ERS370000_03223</name>
</gene>
<evidence type="ECO:0000313" key="2">
    <source>
        <dbReference type="EMBL" id="CUJ24405.1"/>
    </source>
</evidence>
<dbReference type="Gene3D" id="1.20.1290.10">
    <property type="entry name" value="AhpD-like"/>
    <property type="match status" value="1"/>
</dbReference>
<reference evidence="2 3" key="1">
    <citation type="submission" date="2015-09" db="EMBL/GenBank/DDBJ databases">
        <authorList>
            <consortium name="Pathogen Informatics"/>
        </authorList>
    </citation>
    <scope>NUCLEOTIDE SEQUENCE [LARGE SCALE GENOMIC DNA]</scope>
    <source>
        <strain evidence="2 3">2789STDY5608625</strain>
    </source>
</reference>
<dbReference type="EMBL" id="CYTK01000005">
    <property type="protein sequence ID" value="CUJ24405.1"/>
    <property type="molecule type" value="Genomic_DNA"/>
</dbReference>
<evidence type="ECO:0000313" key="3">
    <source>
        <dbReference type="Proteomes" id="UP000044098"/>
    </source>
</evidence>
<dbReference type="Proteomes" id="UP000044098">
    <property type="component" value="Unassembled WGS sequence"/>
</dbReference>
<dbReference type="InterPro" id="IPR004675">
    <property type="entry name" value="AhpD_core"/>
</dbReference>
<dbReference type="PANTHER" id="PTHR34846">
    <property type="entry name" value="4-CARBOXYMUCONOLACTONE DECARBOXYLASE FAMILY PROTEIN (AFU_ORTHOLOGUE AFUA_6G11590)"/>
    <property type="match status" value="1"/>
</dbReference>
<sequence length="186" mass="20818">MVPSAGLLPFCRQTYDLGVVQPIEEVTMSQRLNAFAQSPELFKKFVEFGMLLKSGAIEQSILRLVEIRASQINGCGFCLDMHVKDAKIHGEGELRLHHVAIWRESTEFSPRERACLAWTEALTTLAAQGVPDEIYERVRTQLSEKEISDLSFAVMAINGWNRLNVGFRTVPGSADKAYGLDKAKFN</sequence>
<dbReference type="NCBIfam" id="TIGR00778">
    <property type="entry name" value="ahpD_dom"/>
    <property type="match status" value="1"/>
</dbReference>
<organism evidence="2 3">
    <name type="scientific">Achromobacter aegrifaciens</name>
    <dbReference type="NCBI Taxonomy" id="1287736"/>
    <lineage>
        <taxon>Bacteria</taxon>
        <taxon>Pseudomonadati</taxon>
        <taxon>Pseudomonadota</taxon>
        <taxon>Betaproteobacteria</taxon>
        <taxon>Burkholderiales</taxon>
        <taxon>Alcaligenaceae</taxon>
        <taxon>Achromobacter</taxon>
    </lineage>
</organism>
<dbReference type="GO" id="GO:0051920">
    <property type="term" value="F:peroxiredoxin activity"/>
    <property type="evidence" value="ECO:0007669"/>
    <property type="project" value="InterPro"/>
</dbReference>